<dbReference type="Proteomes" id="UP000509742">
    <property type="component" value="Chromosome"/>
</dbReference>
<evidence type="ECO:0000313" key="3">
    <source>
        <dbReference type="Proteomes" id="UP000509742"/>
    </source>
</evidence>
<evidence type="ECO:0000313" key="2">
    <source>
        <dbReference type="EMBL" id="BCD45730.1"/>
    </source>
</evidence>
<organism evidence="2 3">
    <name type="scientific">Helicobacter suis</name>
    <dbReference type="NCBI Taxonomy" id="104628"/>
    <lineage>
        <taxon>Bacteria</taxon>
        <taxon>Pseudomonadati</taxon>
        <taxon>Campylobacterota</taxon>
        <taxon>Epsilonproteobacteria</taxon>
        <taxon>Campylobacterales</taxon>
        <taxon>Helicobacteraceae</taxon>
        <taxon>Helicobacter</taxon>
    </lineage>
</organism>
<reference evidence="2 3" key="1">
    <citation type="submission" date="2020-04" db="EMBL/GenBank/DDBJ databases">
        <title>Genomic analysis of gastric non-Helicobacter pylori Helicobacters isolated in Japan.</title>
        <authorList>
            <person name="Suzuki M."/>
            <person name="Rimbara E."/>
        </authorList>
    </citation>
    <scope>NUCLEOTIDE SEQUENCE [LARGE SCALE GENOMIC DNA]</scope>
    <source>
        <strain evidence="2 3">NHP19-0020</strain>
    </source>
</reference>
<protein>
    <recommendedName>
        <fullName evidence="1">Spore protein YkvP/CgeB glycosyl transferase-like domain-containing protein</fullName>
    </recommendedName>
</protein>
<dbReference type="RefSeq" id="WP_232088936.1">
    <property type="nucleotide sequence ID" value="NZ_AP023036.1"/>
</dbReference>
<dbReference type="Pfam" id="PF13524">
    <property type="entry name" value="Glyco_trans_1_2"/>
    <property type="match status" value="1"/>
</dbReference>
<name>A0ABM7KZ39_9HELI</name>
<keyword evidence="3" id="KW-1185">Reference proteome</keyword>
<dbReference type="EMBL" id="AP023036">
    <property type="protein sequence ID" value="BCD45730.1"/>
    <property type="molecule type" value="Genomic_DNA"/>
</dbReference>
<evidence type="ECO:0000259" key="1">
    <source>
        <dbReference type="Pfam" id="PF13524"/>
    </source>
</evidence>
<feature type="domain" description="Spore protein YkvP/CgeB glycosyl transferase-like" evidence="1">
    <location>
        <begin position="3"/>
        <end position="117"/>
    </location>
</feature>
<proteinExistence type="predicted"/>
<gene>
    <name evidence="2" type="ORF">NHP190020_07690</name>
</gene>
<sequence>MGGGRLPLEQTNLFFNQCELVLGCGGTGAGGGEFGRINMKLRDFDVPMSGAAYITTYHKDLADLFSRESMIFYDSTRDLIIKAHYYLKHKEILQNVRKNAFLEASSKHTYEQRFKEVFKKLGIIQ</sequence>
<dbReference type="InterPro" id="IPR055259">
    <property type="entry name" value="YkvP/CgeB_Glyco_trans-like"/>
</dbReference>
<accession>A0ABM7KZ39</accession>